<keyword evidence="5" id="KW-1185">Reference proteome</keyword>
<dbReference type="AlphaFoldDB" id="A0A377SUM4"/>
<sequence length="1008" mass="113819">MSILNFPRIHFKGAARLNVPTGNRNIAGTLDIANNRVYQDGVLFDLKKHPSEFHRYLRQLPPRFNLQGLPDDEGVFNQAAGHNFMGNNHFSWENTQITALQTEPGQLLEKDSLLGCKLELWGHYNEYLRTTFNRARWVDIDPSRNDSSQIYAGQLCIKEAAAAANAPCLFSSDIDCVHSVRSYGENHILQKQAHFLEPEFSKTRVFQFSVSKDSEQFNLQQLSLKSEFIECLQQALKRDDVLGLSIQYSVFNMSAPQQPDTPVFYDLSGTIGLWLKQDMATFANDRVLYPDQHQGFGPVAIKIQGEWASISMPCSIPFTSREAQCRAPQLTHALGPKYSLGTLELRAKSGVLLARVPESVYLPYWKTAGVIDVPLLNFATDDSLILRGEGNQWEESDWLIQAEENIISLEAPDKRNHTFFSKELKIFSYYRGQPKQKKDISVFIENKSIVSTSQLTISSNECGVAALTLTSQEPGVSEVFVGDYRGKILVRVLSDDWALLDIPDHQVDYTFLYEQVMSYYELIYPFMADKVFSMADQCKCETYARLMWQMCDPLNRDKSYYMPSTREMSYAKSMLFLKYLSNVEASALNDQKKLSVEKNIKNGEVSSKEELVQVLKQAVNLELSIMLQYIYAAYSLPSYAAGEQLVASKKWSEEQLALVCGTADRRQNSGWRGTILEIAHEEMIHYLIVNNLLMSLGEPFFPGTPLFGLKAAEEFGLDTEFSFEPFSENVLARFVRFEWPHYFPSAGKSIADFYALIRRAFANIPDLFSSESAKTSGEHHLFLNELTNRKFPAYQLEVNNRETAVFAIDFVTEQGEGAAADSPHYAQSHFKRLREISRTLLASETPFEPAIPVLKNPVLDPTPGCNTVLNPEARQLMFLYKGCHELTFHMMIQHFGQKPLGSLRRSRVMNAAIDIMAGILRPLSVQIMSIPSGIPGRNAGPPVPQAIQFNPIADFQAACEALALQCRALAQYAREIKGIKPAAALIELLEFYDKQMMELATGKLSREG</sequence>
<dbReference type="EMBL" id="SMBT01000016">
    <property type="protein sequence ID" value="TCU82180.1"/>
    <property type="molecule type" value="Genomic_DNA"/>
</dbReference>
<dbReference type="NCBIfam" id="TIGR04492">
    <property type="entry name" value="VioB"/>
    <property type="match status" value="1"/>
</dbReference>
<gene>
    <name evidence="2" type="primary">vioB</name>
    <name evidence="3" type="ORF">EV682_11614</name>
    <name evidence="2" type="ORF">NCTC11159_03621</name>
</gene>
<dbReference type="GO" id="GO:0003824">
    <property type="term" value="F:catalytic activity"/>
    <property type="evidence" value="ECO:0007669"/>
    <property type="project" value="InterPro"/>
</dbReference>
<dbReference type="InterPro" id="IPR030993">
    <property type="entry name" value="VioB"/>
</dbReference>
<accession>A0A377SUM4</accession>
<protein>
    <submittedName>
        <fullName evidence="3">Iminophenyl-pyruvate dimer synthase VioB</fullName>
    </submittedName>
    <submittedName>
        <fullName evidence="2">Violacein biosynthesis protein vioB</fullName>
    </submittedName>
</protein>
<dbReference type="InterPro" id="IPR026820">
    <property type="entry name" value="VioB/RebD_dom"/>
</dbReference>
<evidence type="ECO:0000259" key="1">
    <source>
        <dbReference type="Pfam" id="PF12902"/>
    </source>
</evidence>
<dbReference type="EMBL" id="UGHR01000003">
    <property type="protein sequence ID" value="STR45075.1"/>
    <property type="molecule type" value="Genomic_DNA"/>
</dbReference>
<reference evidence="2 4" key="1">
    <citation type="submission" date="2018-06" db="EMBL/GenBank/DDBJ databases">
        <authorList>
            <consortium name="Pathogen Informatics"/>
            <person name="Doyle S."/>
        </authorList>
    </citation>
    <scope>NUCLEOTIDE SEQUENCE [LARGE SCALE GENOMIC DNA]</scope>
    <source>
        <strain evidence="2 4">NCTC11159</strain>
    </source>
</reference>
<dbReference type="Pfam" id="PF12902">
    <property type="entry name" value="Ferritin-like"/>
    <property type="match status" value="1"/>
</dbReference>
<proteinExistence type="predicted"/>
<organism evidence="2 4">
    <name type="scientific">Iodobacter fluviatilis</name>
    <dbReference type="NCBI Taxonomy" id="537"/>
    <lineage>
        <taxon>Bacteria</taxon>
        <taxon>Pseudomonadati</taxon>
        <taxon>Pseudomonadota</taxon>
        <taxon>Betaproteobacteria</taxon>
        <taxon>Neisseriales</taxon>
        <taxon>Chitinibacteraceae</taxon>
        <taxon>Iodobacter</taxon>
    </lineage>
</organism>
<evidence type="ECO:0000313" key="4">
    <source>
        <dbReference type="Proteomes" id="UP000255108"/>
    </source>
</evidence>
<name>A0A377SUM4_9NEIS</name>
<dbReference type="Proteomes" id="UP000255108">
    <property type="component" value="Unassembled WGS sequence"/>
</dbReference>
<evidence type="ECO:0000313" key="2">
    <source>
        <dbReference type="EMBL" id="STR45075.1"/>
    </source>
</evidence>
<reference evidence="3 5" key="2">
    <citation type="submission" date="2019-03" db="EMBL/GenBank/DDBJ databases">
        <title>Genomic Encyclopedia of Type Strains, Phase IV (KMG-IV): sequencing the most valuable type-strain genomes for metagenomic binning, comparative biology and taxonomic classification.</title>
        <authorList>
            <person name="Goeker M."/>
        </authorList>
    </citation>
    <scope>NUCLEOTIDE SEQUENCE [LARGE SCALE GENOMIC DNA]</scope>
    <source>
        <strain evidence="3 5">DSM 3764</strain>
    </source>
</reference>
<feature type="domain" description="Iminophenyl-pyruvate dimer synthase" evidence="1">
    <location>
        <begin position="615"/>
        <end position="837"/>
    </location>
</feature>
<dbReference type="Proteomes" id="UP000295794">
    <property type="component" value="Unassembled WGS sequence"/>
</dbReference>
<dbReference type="RefSeq" id="WP_115228792.1">
    <property type="nucleotide sequence ID" value="NZ_CAWOLO010000016.1"/>
</dbReference>
<evidence type="ECO:0000313" key="5">
    <source>
        <dbReference type="Proteomes" id="UP000295794"/>
    </source>
</evidence>
<evidence type="ECO:0000313" key="3">
    <source>
        <dbReference type="EMBL" id="TCU82180.1"/>
    </source>
</evidence>
<dbReference type="InterPro" id="IPR012347">
    <property type="entry name" value="Ferritin-like"/>
</dbReference>
<dbReference type="OrthoDB" id="726375at2"/>
<dbReference type="Gene3D" id="1.20.1260.10">
    <property type="match status" value="1"/>
</dbReference>